<dbReference type="EMBL" id="JACHJV010000001">
    <property type="protein sequence ID" value="MBB4923451.1"/>
    <property type="molecule type" value="Genomic_DNA"/>
</dbReference>
<dbReference type="Proteomes" id="UP000540506">
    <property type="component" value="Unassembled WGS sequence"/>
</dbReference>
<evidence type="ECO:0000313" key="1">
    <source>
        <dbReference type="EMBL" id="MBB4923451.1"/>
    </source>
</evidence>
<protein>
    <submittedName>
        <fullName evidence="1">Uncharacterized protein</fullName>
    </submittedName>
</protein>
<reference evidence="1 2" key="1">
    <citation type="submission" date="2020-08" db="EMBL/GenBank/DDBJ databases">
        <title>Sequencing the genomes of 1000 actinobacteria strains.</title>
        <authorList>
            <person name="Klenk H.-P."/>
        </authorList>
    </citation>
    <scope>NUCLEOTIDE SEQUENCE [LARGE SCALE GENOMIC DNA]</scope>
    <source>
        <strain evidence="1 2">DSM 41654</strain>
    </source>
</reference>
<organism evidence="1 2">
    <name type="scientific">Kitasatospora kifunensis</name>
    <name type="common">Streptomyces kifunensis</name>
    <dbReference type="NCBI Taxonomy" id="58351"/>
    <lineage>
        <taxon>Bacteria</taxon>
        <taxon>Bacillati</taxon>
        <taxon>Actinomycetota</taxon>
        <taxon>Actinomycetes</taxon>
        <taxon>Kitasatosporales</taxon>
        <taxon>Streptomycetaceae</taxon>
        <taxon>Kitasatospora</taxon>
    </lineage>
</organism>
<sequence length="57" mass="6077">MARTFEESVAEILPCTPETDADSLFAFAQVSLLYTATALQGMGAKLEIVSIGREPAD</sequence>
<name>A0A7W7R0Z5_KITKI</name>
<gene>
    <name evidence="1" type="ORF">FHR34_002444</name>
</gene>
<comment type="caution">
    <text evidence="1">The sequence shown here is derived from an EMBL/GenBank/DDBJ whole genome shotgun (WGS) entry which is preliminary data.</text>
</comment>
<accession>A0A7W7R0Z5</accession>
<evidence type="ECO:0000313" key="2">
    <source>
        <dbReference type="Proteomes" id="UP000540506"/>
    </source>
</evidence>
<dbReference type="RefSeq" id="WP_184943630.1">
    <property type="nucleotide sequence ID" value="NZ_JACHJV010000001.1"/>
</dbReference>
<proteinExistence type="predicted"/>
<dbReference type="AlphaFoldDB" id="A0A7W7R0Z5"/>
<keyword evidence="2" id="KW-1185">Reference proteome</keyword>